<accession>A0ABT8DW92</accession>
<evidence type="ECO:0000313" key="1">
    <source>
        <dbReference type="EMBL" id="MDN3920657.1"/>
    </source>
</evidence>
<dbReference type="Proteomes" id="UP001228044">
    <property type="component" value="Unassembled WGS sequence"/>
</dbReference>
<protein>
    <submittedName>
        <fullName evidence="1">Uncharacterized protein</fullName>
    </submittedName>
</protein>
<keyword evidence="2" id="KW-1185">Reference proteome</keyword>
<dbReference type="RefSeq" id="WP_290358943.1">
    <property type="nucleotide sequence ID" value="NZ_JAUHHC010000002.1"/>
</dbReference>
<evidence type="ECO:0000313" key="2">
    <source>
        <dbReference type="Proteomes" id="UP001228044"/>
    </source>
</evidence>
<proteinExistence type="predicted"/>
<name>A0ABT8DW92_9BURK</name>
<comment type="caution">
    <text evidence="1">The sequence shown here is derived from an EMBL/GenBank/DDBJ whole genome shotgun (WGS) entry which is preliminary data.</text>
</comment>
<organism evidence="1 2">
    <name type="scientific">Roseateles violae</name>
    <dbReference type="NCBI Taxonomy" id="3058042"/>
    <lineage>
        <taxon>Bacteria</taxon>
        <taxon>Pseudomonadati</taxon>
        <taxon>Pseudomonadota</taxon>
        <taxon>Betaproteobacteria</taxon>
        <taxon>Burkholderiales</taxon>
        <taxon>Sphaerotilaceae</taxon>
        <taxon>Roseateles</taxon>
    </lineage>
</organism>
<gene>
    <name evidence="1" type="ORF">QWJ38_10235</name>
</gene>
<reference evidence="1 2" key="1">
    <citation type="submission" date="2023-06" db="EMBL/GenBank/DDBJ databases">
        <title>Pelomonas sp. PFR6 16S ribosomal RNA gene Genome sequencing and assembly.</title>
        <authorList>
            <person name="Woo H."/>
        </authorList>
    </citation>
    <scope>NUCLEOTIDE SEQUENCE [LARGE SCALE GENOMIC DNA]</scope>
    <source>
        <strain evidence="1 2">PFR6</strain>
    </source>
</reference>
<sequence>MFFIAISFFDRRLGRDAELDQRLPAAVHTGQQTANAAGAGVAAGGQAADAAACRIQQGRARGAIAAAALARDHQAAVLRGAAVADEAGAHDDAQMGAHQQFGLEVLAPDQFGGAPEFAQFGAGVGLAHALVFKFFLHAQMLGSARWWPLSGPAAALRRTAPLALPECPDGMPSYAGSLGAPIQAPRADP</sequence>
<dbReference type="EMBL" id="JAUHHC010000002">
    <property type="protein sequence ID" value="MDN3920657.1"/>
    <property type="molecule type" value="Genomic_DNA"/>
</dbReference>